<sequence length="38" mass="4304">MAIKSEKLTPFGGILSIMEKFGSVNRAVIQFSLHYRYA</sequence>
<dbReference type="EMBL" id="UFSX01000002">
    <property type="protein sequence ID" value="SUV43088.1"/>
    <property type="molecule type" value="Genomic_DNA"/>
</dbReference>
<accession>A0A380Z7U8</accession>
<protein>
    <submittedName>
        <fullName evidence="1">Transposase IS4 family protein</fullName>
    </submittedName>
</protein>
<organism evidence="1 2">
    <name type="scientific">Bacteroides eggerthii</name>
    <dbReference type="NCBI Taxonomy" id="28111"/>
    <lineage>
        <taxon>Bacteria</taxon>
        <taxon>Pseudomonadati</taxon>
        <taxon>Bacteroidota</taxon>
        <taxon>Bacteroidia</taxon>
        <taxon>Bacteroidales</taxon>
        <taxon>Bacteroidaceae</taxon>
        <taxon>Bacteroides</taxon>
    </lineage>
</organism>
<evidence type="ECO:0000313" key="2">
    <source>
        <dbReference type="Proteomes" id="UP000254424"/>
    </source>
</evidence>
<gene>
    <name evidence="1" type="ORF">NCTC11155_02478</name>
</gene>
<name>A0A380Z7U8_9BACE</name>
<dbReference type="Proteomes" id="UP000254424">
    <property type="component" value="Unassembled WGS sequence"/>
</dbReference>
<proteinExistence type="predicted"/>
<reference evidence="1 2" key="1">
    <citation type="submission" date="2018-06" db="EMBL/GenBank/DDBJ databases">
        <authorList>
            <consortium name="Pathogen Informatics"/>
            <person name="Doyle S."/>
        </authorList>
    </citation>
    <scope>NUCLEOTIDE SEQUENCE [LARGE SCALE GENOMIC DNA]</scope>
    <source>
        <strain evidence="1 2">NCTC11155</strain>
    </source>
</reference>
<evidence type="ECO:0000313" key="1">
    <source>
        <dbReference type="EMBL" id="SUV43088.1"/>
    </source>
</evidence>
<dbReference type="AlphaFoldDB" id="A0A380Z7U8"/>